<evidence type="ECO:0000313" key="2">
    <source>
        <dbReference type="Proteomes" id="UP000215914"/>
    </source>
</evidence>
<protein>
    <submittedName>
        <fullName evidence="1">Uncharacterized protein</fullName>
    </submittedName>
</protein>
<proteinExistence type="predicted"/>
<dbReference type="Proteomes" id="UP000215914">
    <property type="component" value="Unassembled WGS sequence"/>
</dbReference>
<organism evidence="1 2">
    <name type="scientific">Helianthus annuus</name>
    <name type="common">Common sunflower</name>
    <dbReference type="NCBI Taxonomy" id="4232"/>
    <lineage>
        <taxon>Eukaryota</taxon>
        <taxon>Viridiplantae</taxon>
        <taxon>Streptophyta</taxon>
        <taxon>Embryophyta</taxon>
        <taxon>Tracheophyta</taxon>
        <taxon>Spermatophyta</taxon>
        <taxon>Magnoliopsida</taxon>
        <taxon>eudicotyledons</taxon>
        <taxon>Gunneridae</taxon>
        <taxon>Pentapetalae</taxon>
        <taxon>asterids</taxon>
        <taxon>campanulids</taxon>
        <taxon>Asterales</taxon>
        <taxon>Asteraceae</taxon>
        <taxon>Asteroideae</taxon>
        <taxon>Heliantheae alliance</taxon>
        <taxon>Heliantheae</taxon>
        <taxon>Helianthus</taxon>
    </lineage>
</organism>
<name>A0A9K3N615_HELAN</name>
<sequence length="71" mass="8436">MTTDSIRYKVYVKKEIIDKEKDKLGYIMRDDPFTRKIHLIYLTFYMPSKVEMATTSCIQSIARFTPTHLTL</sequence>
<reference evidence="1" key="2">
    <citation type="submission" date="2020-06" db="EMBL/GenBank/DDBJ databases">
        <title>Helianthus annuus Genome sequencing and assembly Release 2.</title>
        <authorList>
            <person name="Gouzy J."/>
            <person name="Langlade N."/>
            <person name="Munos S."/>
        </authorList>
    </citation>
    <scope>NUCLEOTIDE SEQUENCE</scope>
    <source>
        <tissue evidence="1">Leaves</tissue>
    </source>
</reference>
<comment type="caution">
    <text evidence="1">The sequence shown here is derived from an EMBL/GenBank/DDBJ whole genome shotgun (WGS) entry which is preliminary data.</text>
</comment>
<dbReference type="Gramene" id="mRNA:HanXRQr2_Chr10g0460481">
    <property type="protein sequence ID" value="CDS:HanXRQr2_Chr10g0460481.1"/>
    <property type="gene ID" value="HanXRQr2_Chr10g0460481"/>
</dbReference>
<accession>A0A9K3N615</accession>
<reference evidence="1" key="1">
    <citation type="journal article" date="2017" name="Nature">
        <title>The sunflower genome provides insights into oil metabolism, flowering and Asterid evolution.</title>
        <authorList>
            <person name="Badouin H."/>
            <person name="Gouzy J."/>
            <person name="Grassa C.J."/>
            <person name="Murat F."/>
            <person name="Staton S.E."/>
            <person name="Cottret L."/>
            <person name="Lelandais-Briere C."/>
            <person name="Owens G.L."/>
            <person name="Carrere S."/>
            <person name="Mayjonade B."/>
            <person name="Legrand L."/>
            <person name="Gill N."/>
            <person name="Kane N.C."/>
            <person name="Bowers J.E."/>
            <person name="Hubner S."/>
            <person name="Bellec A."/>
            <person name="Berard A."/>
            <person name="Berges H."/>
            <person name="Blanchet N."/>
            <person name="Boniface M.C."/>
            <person name="Brunel D."/>
            <person name="Catrice O."/>
            <person name="Chaidir N."/>
            <person name="Claudel C."/>
            <person name="Donnadieu C."/>
            <person name="Faraut T."/>
            <person name="Fievet G."/>
            <person name="Helmstetter N."/>
            <person name="King M."/>
            <person name="Knapp S.J."/>
            <person name="Lai Z."/>
            <person name="Le Paslier M.C."/>
            <person name="Lippi Y."/>
            <person name="Lorenzon L."/>
            <person name="Mandel J.R."/>
            <person name="Marage G."/>
            <person name="Marchand G."/>
            <person name="Marquand E."/>
            <person name="Bret-Mestries E."/>
            <person name="Morien E."/>
            <person name="Nambeesan S."/>
            <person name="Nguyen T."/>
            <person name="Pegot-Espagnet P."/>
            <person name="Pouilly N."/>
            <person name="Raftis F."/>
            <person name="Sallet E."/>
            <person name="Schiex T."/>
            <person name="Thomas J."/>
            <person name="Vandecasteele C."/>
            <person name="Vares D."/>
            <person name="Vear F."/>
            <person name="Vautrin S."/>
            <person name="Crespi M."/>
            <person name="Mangin B."/>
            <person name="Burke J.M."/>
            <person name="Salse J."/>
            <person name="Munos S."/>
            <person name="Vincourt P."/>
            <person name="Rieseberg L.H."/>
            <person name="Langlade N.B."/>
        </authorList>
    </citation>
    <scope>NUCLEOTIDE SEQUENCE</scope>
    <source>
        <tissue evidence="1">Leaves</tissue>
    </source>
</reference>
<evidence type="ECO:0000313" key="1">
    <source>
        <dbReference type="EMBL" id="KAF5788120.1"/>
    </source>
</evidence>
<gene>
    <name evidence="1" type="ORF">HanXRQr2_Chr10g0460481</name>
</gene>
<keyword evidence="2" id="KW-1185">Reference proteome</keyword>
<dbReference type="EMBL" id="MNCJ02000325">
    <property type="protein sequence ID" value="KAF5788120.1"/>
    <property type="molecule type" value="Genomic_DNA"/>
</dbReference>
<dbReference type="AlphaFoldDB" id="A0A9K3N615"/>